<dbReference type="PANTHER" id="PTHR38973:SF1">
    <property type="entry name" value="PLASMID PARTITION PROTEIN B"/>
    <property type="match status" value="1"/>
</dbReference>
<sequence length="318" mass="36165">MRKTIGRTFEAPKNRTEGDESEAQLFLLSSGRKVYFKQVIIPAEEVEEKTFVVQETNGRDQLALTPESLKNITKTIKFQQFFPCIGIERPENKIEIIDGSRRRASAILVNAPLKVLVTKSALTTEEARQLARDIQTALEHNLREIGLRLQSLKAAGYNQKEIAQLEGLSQAKVTRALQAASVSNELVSVFPIQAELSFSDYKTLNGIEETLTNKNQSLDDLLKNIQPELQTVQADSSLADDEIKHRFMQIISRELRLLTQESKDRALVSSLWSFQNKDQFARKREKGRMFTYEFNRLSRELQSELDTAIAGVLKKHLN</sequence>
<dbReference type="Pfam" id="PF08775">
    <property type="entry name" value="ParB"/>
    <property type="match status" value="1"/>
</dbReference>
<keyword evidence="5" id="KW-1185">Reference proteome</keyword>
<name>A0A6M8UR51_9GAMM</name>
<dbReference type="Proteomes" id="UP000505325">
    <property type="component" value="Plasmid pPD-1"/>
</dbReference>
<dbReference type="InterPro" id="IPR003115">
    <property type="entry name" value="ParB_N"/>
</dbReference>
<keyword evidence="4" id="KW-0614">Plasmid</keyword>
<evidence type="ECO:0000256" key="1">
    <source>
        <dbReference type="ARBA" id="ARBA00006295"/>
    </source>
</evidence>
<dbReference type="CDD" id="cd16394">
    <property type="entry name" value="sopB_N"/>
    <property type="match status" value="1"/>
</dbReference>
<comment type="similarity">
    <text evidence="1">Belongs to the ParB family.</text>
</comment>
<organism evidence="4 5">
    <name type="scientific">Paramixta manurensis</name>
    <dbReference type="NCBI Taxonomy" id="2740817"/>
    <lineage>
        <taxon>Bacteria</taxon>
        <taxon>Pseudomonadati</taxon>
        <taxon>Pseudomonadota</taxon>
        <taxon>Gammaproteobacteria</taxon>
        <taxon>Enterobacterales</taxon>
        <taxon>Erwiniaceae</taxon>
        <taxon>Paramixta</taxon>
    </lineage>
</organism>
<dbReference type="PANTHER" id="PTHR38973">
    <property type="entry name" value="PLASMID PARTITIONING CONTROL PROTEIN-RELATED"/>
    <property type="match status" value="1"/>
</dbReference>
<protein>
    <submittedName>
        <fullName evidence="4">Chromosome partitioning protein ParB</fullName>
    </submittedName>
</protein>
<dbReference type="EMBL" id="CP054213">
    <property type="protein sequence ID" value="QKJ89352.1"/>
    <property type="molecule type" value="Genomic_DNA"/>
</dbReference>
<reference evidence="4 5" key="1">
    <citation type="submission" date="2020-06" db="EMBL/GenBank/DDBJ databases">
        <title>Genome sequence of Paramixta manurensis strain PD-1.</title>
        <authorList>
            <person name="Lee C.W."/>
            <person name="Kim J."/>
        </authorList>
    </citation>
    <scope>NUCLEOTIDE SEQUENCE [LARGE SCALE GENOMIC DNA]</scope>
    <source>
        <strain evidence="4 5">PD-1</strain>
        <plasmid evidence="5">ppd-1</plasmid>
    </source>
</reference>
<dbReference type="SMART" id="SM00470">
    <property type="entry name" value="ParB"/>
    <property type="match status" value="1"/>
</dbReference>
<dbReference type="NCBIfam" id="TIGR00180">
    <property type="entry name" value="parB_part"/>
    <property type="match status" value="1"/>
</dbReference>
<evidence type="ECO:0000256" key="2">
    <source>
        <dbReference type="ARBA" id="ARBA00023125"/>
    </source>
</evidence>
<evidence type="ECO:0000259" key="3">
    <source>
        <dbReference type="SMART" id="SM00470"/>
    </source>
</evidence>
<gene>
    <name evidence="4" type="ORF">PMPD1_4454</name>
</gene>
<evidence type="ECO:0000313" key="5">
    <source>
        <dbReference type="Proteomes" id="UP000505325"/>
    </source>
</evidence>
<proteinExistence type="inferred from homology"/>
<dbReference type="InterPro" id="IPR014884">
    <property type="entry name" value="ParB_fam_C"/>
</dbReference>
<dbReference type="Gene3D" id="1.10.10.2830">
    <property type="match status" value="1"/>
</dbReference>
<dbReference type="GO" id="GO:0003677">
    <property type="term" value="F:DNA binding"/>
    <property type="evidence" value="ECO:0007669"/>
    <property type="project" value="UniProtKB-KW"/>
</dbReference>
<dbReference type="SUPFAM" id="SSF109709">
    <property type="entry name" value="KorB DNA-binding domain-like"/>
    <property type="match status" value="1"/>
</dbReference>
<accession>A0A6M8UR51</accession>
<feature type="domain" description="ParB-like N-terminal" evidence="3">
    <location>
        <begin position="46"/>
        <end position="134"/>
    </location>
</feature>
<evidence type="ECO:0000313" key="4">
    <source>
        <dbReference type="EMBL" id="QKJ89352.1"/>
    </source>
</evidence>
<dbReference type="AlphaFoldDB" id="A0A6M8UR51"/>
<keyword evidence="2" id="KW-0238">DNA-binding</keyword>
<dbReference type="KEGG" id="pmak:PMPD1_4454"/>
<dbReference type="InterPro" id="IPR004437">
    <property type="entry name" value="ParB/RepB/Spo0J"/>
</dbReference>
<geneLocation type="plasmid" evidence="5">
    <name>ppd-1</name>
</geneLocation>